<feature type="region of interest" description="Disordered" evidence="1">
    <location>
        <begin position="83"/>
        <end position="103"/>
    </location>
</feature>
<proteinExistence type="predicted"/>
<reference evidence="2" key="2">
    <citation type="submission" date="2020-11" db="EMBL/GenBank/DDBJ databases">
        <authorList>
            <person name="McCartney M.A."/>
            <person name="Auch B."/>
            <person name="Kono T."/>
            <person name="Mallez S."/>
            <person name="Becker A."/>
            <person name="Gohl D.M."/>
            <person name="Silverstein K.A.T."/>
            <person name="Koren S."/>
            <person name="Bechman K.B."/>
            <person name="Herman A."/>
            <person name="Abrahante J.E."/>
            <person name="Garbe J."/>
        </authorList>
    </citation>
    <scope>NUCLEOTIDE SEQUENCE</scope>
    <source>
        <strain evidence="2">Duluth1</strain>
        <tissue evidence="2">Whole animal</tissue>
    </source>
</reference>
<gene>
    <name evidence="2" type="ORF">DPMN_110991</name>
</gene>
<feature type="region of interest" description="Disordered" evidence="1">
    <location>
        <begin position="272"/>
        <end position="337"/>
    </location>
</feature>
<evidence type="ECO:0000256" key="1">
    <source>
        <dbReference type="SAM" id="MobiDB-lite"/>
    </source>
</evidence>
<feature type="compositionally biased region" description="Polar residues" evidence="1">
    <location>
        <begin position="275"/>
        <end position="312"/>
    </location>
</feature>
<protein>
    <submittedName>
        <fullName evidence="2">Uncharacterized protein</fullName>
    </submittedName>
</protein>
<evidence type="ECO:0000313" key="2">
    <source>
        <dbReference type="EMBL" id="KAH3837595.1"/>
    </source>
</evidence>
<evidence type="ECO:0000313" key="3">
    <source>
        <dbReference type="Proteomes" id="UP000828390"/>
    </source>
</evidence>
<reference evidence="2" key="1">
    <citation type="journal article" date="2019" name="bioRxiv">
        <title>The Genome of the Zebra Mussel, Dreissena polymorpha: A Resource for Invasive Species Research.</title>
        <authorList>
            <person name="McCartney M.A."/>
            <person name="Auch B."/>
            <person name="Kono T."/>
            <person name="Mallez S."/>
            <person name="Zhang Y."/>
            <person name="Obille A."/>
            <person name="Becker A."/>
            <person name="Abrahante J.E."/>
            <person name="Garbe J."/>
            <person name="Badalamenti J.P."/>
            <person name="Herman A."/>
            <person name="Mangelson H."/>
            <person name="Liachko I."/>
            <person name="Sullivan S."/>
            <person name="Sone E.D."/>
            <person name="Koren S."/>
            <person name="Silverstein K.A.T."/>
            <person name="Beckman K.B."/>
            <person name="Gohl D.M."/>
        </authorList>
    </citation>
    <scope>NUCLEOTIDE SEQUENCE</scope>
    <source>
        <strain evidence="2">Duluth1</strain>
        <tissue evidence="2">Whole animal</tissue>
    </source>
</reference>
<keyword evidence="3" id="KW-1185">Reference proteome</keyword>
<dbReference type="AlphaFoldDB" id="A0A9D4KDM5"/>
<accession>A0A9D4KDM5</accession>
<name>A0A9D4KDM5_DREPO</name>
<comment type="caution">
    <text evidence="2">The sequence shown here is derived from an EMBL/GenBank/DDBJ whole genome shotgun (WGS) entry which is preliminary data.</text>
</comment>
<dbReference type="EMBL" id="JAIWYP010000004">
    <property type="protein sequence ID" value="KAH3837595.1"/>
    <property type="molecule type" value="Genomic_DNA"/>
</dbReference>
<organism evidence="2 3">
    <name type="scientific">Dreissena polymorpha</name>
    <name type="common">Zebra mussel</name>
    <name type="synonym">Mytilus polymorpha</name>
    <dbReference type="NCBI Taxonomy" id="45954"/>
    <lineage>
        <taxon>Eukaryota</taxon>
        <taxon>Metazoa</taxon>
        <taxon>Spiralia</taxon>
        <taxon>Lophotrochozoa</taxon>
        <taxon>Mollusca</taxon>
        <taxon>Bivalvia</taxon>
        <taxon>Autobranchia</taxon>
        <taxon>Heteroconchia</taxon>
        <taxon>Euheterodonta</taxon>
        <taxon>Imparidentia</taxon>
        <taxon>Neoheterodontei</taxon>
        <taxon>Myida</taxon>
        <taxon>Dreissenoidea</taxon>
        <taxon>Dreissenidae</taxon>
        <taxon>Dreissena</taxon>
    </lineage>
</organism>
<feature type="region of interest" description="Disordered" evidence="1">
    <location>
        <begin position="214"/>
        <end position="258"/>
    </location>
</feature>
<sequence length="404" mass="43495">MQDAFANAGDNKQGKWQKLLNGNYFKADTPSVQNYHDVKVYSSSSNPDGSNIDVNNILKNALGNAGNTGNTQSWKNKLKVDTPSVQNNNDVQISTGDSDGSNVDVNKVIKDAIGNAGGPQPWRNSYKADTPSVQNYRDVKVSNINSNTGSGDANVEVNKVIQDAFASAGGAQKAWQNIPSGNSVKVDNPSVQTYNDGSNVDVNKVIKETLASAGGAQKNTWQSSPSGNSVREDNPSVQTYNDNKYSKPIANAKSDHSNTDVEKLIQDAFGKIENDQQSSWPNFSNMKSYRNNNKPNGQVSSTSDRQTYTNTKTEPKQVKSWRGSYTRAPNYGTTPGSSWGRNNAGQCLLRGELCKIGSGPECCGSDNAYGSKVPLCCTRIASGSGRSDFGLCQPKNPGMTCDRR</sequence>
<dbReference type="Proteomes" id="UP000828390">
    <property type="component" value="Unassembled WGS sequence"/>
</dbReference>
<feature type="compositionally biased region" description="Polar residues" evidence="1">
    <location>
        <begin position="217"/>
        <end position="243"/>
    </location>
</feature>